<dbReference type="AlphaFoldDB" id="A0AB73C1R5"/>
<dbReference type="EMBL" id="JAAH01000116">
    <property type="protein sequence ID" value="KDE70903.1"/>
    <property type="molecule type" value="Genomic_DNA"/>
</dbReference>
<dbReference type="Proteomes" id="UP000027058">
    <property type="component" value="Unassembled WGS sequence"/>
</dbReference>
<protein>
    <submittedName>
        <fullName evidence="1">Uncharacterized protein</fullName>
    </submittedName>
</protein>
<organism evidence="1 2">
    <name type="scientific">Fusobacterium necrophorum DJ-2</name>
    <dbReference type="NCBI Taxonomy" id="1441737"/>
    <lineage>
        <taxon>Bacteria</taxon>
        <taxon>Fusobacteriati</taxon>
        <taxon>Fusobacteriota</taxon>
        <taxon>Fusobacteriia</taxon>
        <taxon>Fusobacteriales</taxon>
        <taxon>Fusobacteriaceae</taxon>
        <taxon>Fusobacterium</taxon>
    </lineage>
</organism>
<evidence type="ECO:0000313" key="1">
    <source>
        <dbReference type="EMBL" id="KDE70903.1"/>
    </source>
</evidence>
<name>A0AB73C1R5_9FUSO</name>
<reference evidence="1 2" key="1">
    <citation type="submission" date="2014-01" db="EMBL/GenBank/DDBJ databases">
        <title>Comparative genomics of Fusobacterium necrophorum wild isolates.</title>
        <authorList>
            <person name="Kittichotirat W."/>
            <person name="Bumgarner R.E."/>
            <person name="Lawrence P."/>
        </authorList>
    </citation>
    <scope>NUCLEOTIDE SEQUENCE [LARGE SCALE GENOMIC DNA]</scope>
    <source>
        <strain evidence="1 2">DJ-2</strain>
    </source>
</reference>
<proteinExistence type="predicted"/>
<accession>A0AB73C1R5</accession>
<comment type="caution">
    <text evidence="1">The sequence shown here is derived from an EMBL/GenBank/DDBJ whole genome shotgun (WGS) entry which is preliminary data.</text>
</comment>
<evidence type="ECO:0000313" key="2">
    <source>
        <dbReference type="Proteomes" id="UP000027058"/>
    </source>
</evidence>
<gene>
    <name evidence="1" type="ORF">FUSO8_08610</name>
</gene>
<sequence>MTSIKQFQIKPETLMLKGMADSQQLKETHYIYPGGAEQIFIYQSWKYKTLLEP</sequence>